<dbReference type="EMBL" id="LR796767">
    <property type="protein sequence ID" value="CAB4164603.1"/>
    <property type="molecule type" value="Genomic_DNA"/>
</dbReference>
<dbReference type="Pfam" id="PF05838">
    <property type="entry name" value="Glyco_hydro_108"/>
    <property type="match status" value="1"/>
</dbReference>
<evidence type="ECO:0000259" key="1">
    <source>
        <dbReference type="Pfam" id="PF05838"/>
    </source>
</evidence>
<dbReference type="EMBL" id="LR796862">
    <property type="protein sequence ID" value="CAB4171310.1"/>
    <property type="molecule type" value="Genomic_DNA"/>
</dbReference>
<dbReference type="InterPro" id="IPR023346">
    <property type="entry name" value="Lysozyme-like_dom_sf"/>
</dbReference>
<dbReference type="Gene3D" id="1.20.141.10">
    <property type="entry name" value="Chitosanase, subunit A, domain 1"/>
    <property type="match status" value="1"/>
</dbReference>
<dbReference type="InterPro" id="IPR008565">
    <property type="entry name" value="TtsA-like_GH18_dom"/>
</dbReference>
<feature type="domain" description="TtsA-like Glycoside hydrolase family 108" evidence="1">
    <location>
        <begin position="294"/>
        <end position="368"/>
    </location>
</feature>
<dbReference type="CDD" id="cd13926">
    <property type="entry name" value="N-acetylmuramidase_GH108"/>
    <property type="match status" value="1"/>
</dbReference>
<evidence type="ECO:0000313" key="4">
    <source>
        <dbReference type="EMBL" id="CAB4213904.1"/>
    </source>
</evidence>
<accession>A0A6J5PHG2</accession>
<protein>
    <recommendedName>
        <fullName evidence="1">TtsA-like Glycoside hydrolase family 108 domain-containing protein</fullName>
    </recommendedName>
</protein>
<evidence type="ECO:0000313" key="3">
    <source>
        <dbReference type="EMBL" id="CAB4171310.1"/>
    </source>
</evidence>
<sequence>MPTVPIIDSPSVAPEVVNPQPFAAPDVESMKNFAPEQMAKQGAAVQAAGNATSRIGEMLQDQIDDANTKAADSWYTSKAQKVLFDKDSGYLNSIGIKAKDGYVPTQEALAKLRADAEVALTNNVQKRMFSAVAAKHEINFSTQMDAHAVRQIRVYAAGESEARQSQYIDLAIADPQGRKSYTETAVQEARDRADLMQFPADSAQRKAMVMGAYQSVHIGVTNDLMLNNKFTDAKGLVDTAFKDGQMDTKTYQTLSKQIDQGYRKQNAVALGDGIFKSGQAIDAIDPATVIDYVINKHEGGYVENDGGKGPTKYGINGKANNLSPNQVKNLSLDQARDIYRKNYWDKIGADNLDPSIRAMAFDTAVNQGVSMAQRLLKESGGDIAKFAELRKAEYTKLADKNPDKYGQYRQGWLNRVDDFVASAQGKSQSLSSMLARTDGIADPEDRDMTRQRIKSNWQEKEAVTAQDYQQKVSKASDIAFASEGAWVNVPPQLWADLKQEDKARIMNRPKNSDSNTLLNLQQNPDLWAPGKIEKFRALLSESDYRGFVAKGSGADGSSKILAASIDQEQMKNQLLNAGLNDLINPKKDSSDEKERIRLNAQFEQEINQEQIAKKRQLSMDEKNALLTKILKPVKVNMIYTNPFNPMTWIGKGETTGDKRLYQVENRDKIIVPEDIRAEIIFDLQKRGLPVTNDTILNGYLAKQAIKK</sequence>
<evidence type="ECO:0000313" key="2">
    <source>
        <dbReference type="EMBL" id="CAB4164603.1"/>
    </source>
</evidence>
<name>A0A6J5PHG2_9CAUD</name>
<organism evidence="3">
    <name type="scientific">uncultured Caudovirales phage</name>
    <dbReference type="NCBI Taxonomy" id="2100421"/>
    <lineage>
        <taxon>Viruses</taxon>
        <taxon>Duplodnaviria</taxon>
        <taxon>Heunggongvirae</taxon>
        <taxon>Uroviricota</taxon>
        <taxon>Caudoviricetes</taxon>
        <taxon>Peduoviridae</taxon>
        <taxon>Maltschvirus</taxon>
        <taxon>Maltschvirus maltsch</taxon>
    </lineage>
</organism>
<dbReference type="EMBL" id="LR797406">
    <property type="protein sequence ID" value="CAB4213904.1"/>
    <property type="molecule type" value="Genomic_DNA"/>
</dbReference>
<proteinExistence type="predicted"/>
<gene>
    <name evidence="4" type="ORF">UFOVP1453_2</name>
    <name evidence="2" type="ORF">UFOVP832_46</name>
    <name evidence="3" type="ORF">UFOVP919_28</name>
</gene>
<reference evidence="3" key="1">
    <citation type="submission" date="2020-05" db="EMBL/GenBank/DDBJ databases">
        <authorList>
            <person name="Chiriac C."/>
            <person name="Salcher M."/>
            <person name="Ghai R."/>
            <person name="Kavagutti S V."/>
        </authorList>
    </citation>
    <scope>NUCLEOTIDE SEQUENCE</scope>
</reference>
<dbReference type="SUPFAM" id="SSF53955">
    <property type="entry name" value="Lysozyme-like"/>
    <property type="match status" value="1"/>
</dbReference>